<evidence type="ECO:0000256" key="3">
    <source>
        <dbReference type="PROSITE-ProRule" id="PRU10141"/>
    </source>
</evidence>
<comment type="caution">
    <text evidence="5">The sequence shown here is derived from an EMBL/GenBank/DDBJ whole genome shotgun (WGS) entry which is preliminary data.</text>
</comment>
<protein>
    <submittedName>
        <fullName evidence="5">Protein kinase</fullName>
    </submittedName>
</protein>
<organism evidence="5 6">
    <name type="scientific">Salmonirosea aquatica</name>
    <dbReference type="NCBI Taxonomy" id="2654236"/>
    <lineage>
        <taxon>Bacteria</taxon>
        <taxon>Pseudomonadati</taxon>
        <taxon>Bacteroidota</taxon>
        <taxon>Cytophagia</taxon>
        <taxon>Cytophagales</taxon>
        <taxon>Spirosomataceae</taxon>
        <taxon>Salmonirosea</taxon>
    </lineage>
</organism>
<dbReference type="GO" id="GO:0005524">
    <property type="term" value="F:ATP binding"/>
    <property type="evidence" value="ECO:0007669"/>
    <property type="project" value="UniProtKB-UniRule"/>
</dbReference>
<dbReference type="InterPro" id="IPR017441">
    <property type="entry name" value="Protein_kinase_ATP_BS"/>
</dbReference>
<dbReference type="InterPro" id="IPR045269">
    <property type="entry name" value="Atg1-like"/>
</dbReference>
<dbReference type="Gene3D" id="1.10.510.10">
    <property type="entry name" value="Transferase(Phosphotransferase) domain 1"/>
    <property type="match status" value="1"/>
</dbReference>
<keyword evidence="5" id="KW-0418">Kinase</keyword>
<evidence type="ECO:0000256" key="1">
    <source>
        <dbReference type="ARBA" id="ARBA00022741"/>
    </source>
</evidence>
<accession>A0A7C9FMZ8</accession>
<dbReference type="RefSeq" id="WP_152756675.1">
    <property type="nucleotide sequence ID" value="NZ_WHLY01000002.1"/>
</dbReference>
<dbReference type="AlphaFoldDB" id="A0A7C9FMZ8"/>
<dbReference type="CDD" id="cd14014">
    <property type="entry name" value="STKc_PknB_like"/>
    <property type="match status" value="1"/>
</dbReference>
<dbReference type="PROSITE" id="PS50011">
    <property type="entry name" value="PROTEIN_KINASE_DOM"/>
    <property type="match status" value="1"/>
</dbReference>
<evidence type="ECO:0000256" key="2">
    <source>
        <dbReference type="ARBA" id="ARBA00022840"/>
    </source>
</evidence>
<dbReference type="PANTHER" id="PTHR24348">
    <property type="entry name" value="SERINE/THREONINE-PROTEIN KINASE UNC-51-RELATED"/>
    <property type="match status" value="1"/>
</dbReference>
<dbReference type="GO" id="GO:0005737">
    <property type="term" value="C:cytoplasm"/>
    <property type="evidence" value="ECO:0007669"/>
    <property type="project" value="TreeGrafter"/>
</dbReference>
<dbReference type="InterPro" id="IPR008271">
    <property type="entry name" value="Ser/Thr_kinase_AS"/>
</dbReference>
<dbReference type="SUPFAM" id="SSF56112">
    <property type="entry name" value="Protein kinase-like (PK-like)"/>
    <property type="match status" value="1"/>
</dbReference>
<dbReference type="EMBL" id="WHLY01000002">
    <property type="protein sequence ID" value="MPR32311.1"/>
    <property type="molecule type" value="Genomic_DNA"/>
</dbReference>
<evidence type="ECO:0000259" key="4">
    <source>
        <dbReference type="PROSITE" id="PS50011"/>
    </source>
</evidence>
<keyword evidence="2 3" id="KW-0067">ATP-binding</keyword>
<dbReference type="Proteomes" id="UP000479293">
    <property type="component" value="Unassembled WGS sequence"/>
</dbReference>
<reference evidence="5 6" key="1">
    <citation type="submission" date="2019-10" db="EMBL/GenBank/DDBJ databases">
        <title>Draft Genome Sequence of Cytophagaceae sp. SJW1-29.</title>
        <authorList>
            <person name="Choi A."/>
        </authorList>
    </citation>
    <scope>NUCLEOTIDE SEQUENCE [LARGE SCALE GENOMIC DNA]</scope>
    <source>
        <strain evidence="5 6">SJW1-29</strain>
    </source>
</reference>
<dbReference type="Gene3D" id="3.30.200.20">
    <property type="entry name" value="Phosphorylase Kinase, domain 1"/>
    <property type="match status" value="1"/>
</dbReference>
<dbReference type="GO" id="GO:0004674">
    <property type="term" value="F:protein serine/threonine kinase activity"/>
    <property type="evidence" value="ECO:0007669"/>
    <property type="project" value="InterPro"/>
</dbReference>
<proteinExistence type="predicted"/>
<keyword evidence="5" id="KW-0808">Transferase</keyword>
<gene>
    <name evidence="5" type="ORF">GBK04_02850</name>
</gene>
<dbReference type="Pfam" id="PF00069">
    <property type="entry name" value="Pkinase"/>
    <property type="match status" value="1"/>
</dbReference>
<keyword evidence="1 3" id="KW-0547">Nucleotide-binding</keyword>
<dbReference type="InterPro" id="IPR011009">
    <property type="entry name" value="Kinase-like_dom_sf"/>
</dbReference>
<dbReference type="InterPro" id="IPR000719">
    <property type="entry name" value="Prot_kinase_dom"/>
</dbReference>
<feature type="domain" description="Protein kinase" evidence="4">
    <location>
        <begin position="20"/>
        <end position="288"/>
    </location>
</feature>
<dbReference type="PROSITE" id="PS00108">
    <property type="entry name" value="PROTEIN_KINASE_ST"/>
    <property type="match status" value="1"/>
</dbReference>
<evidence type="ECO:0000313" key="5">
    <source>
        <dbReference type="EMBL" id="MPR32311.1"/>
    </source>
</evidence>
<evidence type="ECO:0000313" key="6">
    <source>
        <dbReference type="Proteomes" id="UP000479293"/>
    </source>
</evidence>
<feature type="binding site" evidence="3">
    <location>
        <position position="49"/>
    </location>
    <ligand>
        <name>ATP</name>
        <dbReference type="ChEBI" id="CHEBI:30616"/>
    </ligand>
</feature>
<sequence>MNVTFTSYSDFSKRYPIQFGDDSSWLGTGTYGKVIKVEDQVETEWVAIKISEYRYDDAKSLKAEVELAQKVPRHANIARYDACYRLETEVGVSDFAIMKYYPEGNLADLLKSRRLSDAELRELVGGILEGLKVLHQKRIVHRDFKPANILISRDNRGRLIPKIADFGLSKFVSDDEIDRSDFDLSDGRGTPSYKAPEQIMGGRVSFNLDLWAFGVILYEMITGEKPFTAGSQSTEPTQRRELERRITTVQLPERLDAVPEPYQSMIRLCLVRDIRQRVRKPDELLVYLEKPTRKPDTTSQPAQPLLAEEYTDVYVPSATALTKQIGPDQGTMPATDASGKSSRGNSVWLWSSLGGGTLLIAFLIWSMKPPVSSEINELSASGTVAPKDIFQEIATNDSPKSEEERTTKVPLEVPATKVAIVQNQPKNESNQIKDLPSTEQSGNLIKRQLQAEYEDLIQKGNELINSTNNKPAAMELFNKARQLAAENDLNAAKGNASYTYYYDKGNRIYENGAYEGAKAWFKLAQSLHQTEEVGRRIRDCEINQ</sequence>
<dbReference type="PROSITE" id="PS00107">
    <property type="entry name" value="PROTEIN_KINASE_ATP"/>
    <property type="match status" value="1"/>
</dbReference>
<name>A0A7C9FMZ8_9BACT</name>
<keyword evidence="6" id="KW-1185">Reference proteome</keyword>